<evidence type="ECO:0000313" key="1">
    <source>
        <dbReference type="EMBL" id="MPN38486.1"/>
    </source>
</evidence>
<sequence length="126" mass="14523">MEPDRNADRRADGLDPLLHLLRQESARGIREVDIVRAIGFHLLRLLRDALGREHVRHHQETDRHEPHLLRRADVLRADIRLGGVRGNADDRCAAVLCPLQIGDGADARQEQHRDLRAFYRPRRGLD</sequence>
<comment type="caution">
    <text evidence="1">The sequence shown here is derived from an EMBL/GenBank/DDBJ whole genome shotgun (WGS) entry which is preliminary data.</text>
</comment>
<protein>
    <submittedName>
        <fullName evidence="1">Uncharacterized protein</fullName>
    </submittedName>
</protein>
<gene>
    <name evidence="1" type="ORF">SDC9_186010</name>
</gene>
<dbReference type="EMBL" id="VSSQ01093746">
    <property type="protein sequence ID" value="MPN38486.1"/>
    <property type="molecule type" value="Genomic_DNA"/>
</dbReference>
<proteinExistence type="predicted"/>
<name>A0A645HIP3_9ZZZZ</name>
<accession>A0A645HIP3</accession>
<reference evidence="1" key="1">
    <citation type="submission" date="2019-08" db="EMBL/GenBank/DDBJ databases">
        <authorList>
            <person name="Kucharzyk K."/>
            <person name="Murdoch R.W."/>
            <person name="Higgins S."/>
            <person name="Loffler F."/>
        </authorList>
    </citation>
    <scope>NUCLEOTIDE SEQUENCE</scope>
</reference>
<dbReference type="AlphaFoldDB" id="A0A645HIP3"/>
<organism evidence="1">
    <name type="scientific">bioreactor metagenome</name>
    <dbReference type="NCBI Taxonomy" id="1076179"/>
    <lineage>
        <taxon>unclassified sequences</taxon>
        <taxon>metagenomes</taxon>
        <taxon>ecological metagenomes</taxon>
    </lineage>
</organism>